<dbReference type="Proteomes" id="UP000440713">
    <property type="component" value="Unassembled WGS sequence"/>
</dbReference>
<evidence type="ECO:0000313" key="2">
    <source>
        <dbReference type="Proteomes" id="UP000440713"/>
    </source>
</evidence>
<keyword evidence="2" id="KW-1185">Reference proteome</keyword>
<organism evidence="1 2">
    <name type="scientific">Peptostreptococcus porci</name>
    <dbReference type="NCBI Taxonomy" id="2652282"/>
    <lineage>
        <taxon>Bacteria</taxon>
        <taxon>Bacillati</taxon>
        <taxon>Bacillota</taxon>
        <taxon>Clostridia</taxon>
        <taxon>Peptostreptococcales</taxon>
        <taxon>Peptostreptococcaceae</taxon>
        <taxon>Peptostreptococcus</taxon>
    </lineage>
</organism>
<dbReference type="InterPro" id="IPR024211">
    <property type="entry name" value="DUF3841"/>
</dbReference>
<evidence type="ECO:0000313" key="1">
    <source>
        <dbReference type="EMBL" id="MST61761.1"/>
    </source>
</evidence>
<dbReference type="EMBL" id="VUNE01000001">
    <property type="protein sequence ID" value="MST61761.1"/>
    <property type="molecule type" value="Genomic_DNA"/>
</dbReference>
<protein>
    <submittedName>
        <fullName evidence="1">DUF3841 domain-containing protein</fullName>
    </submittedName>
</protein>
<dbReference type="AlphaFoldDB" id="A0A6N7X0W0"/>
<name>A0A6N7X0W0_9FIRM</name>
<gene>
    <name evidence="1" type="ORF">FYJ71_02080</name>
</gene>
<proteinExistence type="predicted"/>
<sequence length="211" mass="25335">MDYSKINPYSRNGKTLLFTSQDERSLKVLEEKGRFINRKIYIKEHMDDISPLILMCYDWFVDAAKERVSKPDDVEYQIWCSVSARNCMRPYEGEVAYVLEVPNEEIIYFDGLKWDYVLNLHYVPTNDDDLEKYRAEIKAKGYKNSFEFIQGRYARQYPLEEKRIKDSWVRVFDVDSWNIFGVQANIWEIKKEWIKHIVRPGESIPEEYILD</sequence>
<reference evidence="1 2" key="1">
    <citation type="submission" date="2019-08" db="EMBL/GenBank/DDBJ databases">
        <title>In-depth cultivation of the pig gut microbiome towards novel bacterial diversity and tailored functional studies.</title>
        <authorList>
            <person name="Wylensek D."/>
            <person name="Hitch T.C.A."/>
            <person name="Clavel T."/>
        </authorList>
    </citation>
    <scope>NUCLEOTIDE SEQUENCE [LARGE SCALE GENOMIC DNA]</scope>
    <source>
        <strain evidence="1 2">WCA-SAB-591-4A-A</strain>
    </source>
</reference>
<dbReference type="RefSeq" id="WP_154537147.1">
    <property type="nucleotide sequence ID" value="NZ_JAXFFP010000006.1"/>
</dbReference>
<dbReference type="Pfam" id="PF12952">
    <property type="entry name" value="DUF3841"/>
    <property type="match status" value="1"/>
</dbReference>
<comment type="caution">
    <text evidence="1">The sequence shown here is derived from an EMBL/GenBank/DDBJ whole genome shotgun (WGS) entry which is preliminary data.</text>
</comment>
<accession>A0A6N7X0W0</accession>